<dbReference type="RefSeq" id="WP_120415060.1">
    <property type="nucleotide sequence ID" value="NZ_RAWX01000002.1"/>
</dbReference>
<evidence type="ECO:0000313" key="6">
    <source>
        <dbReference type="Proteomes" id="UP000281725"/>
    </source>
</evidence>
<dbReference type="Pfam" id="PF12833">
    <property type="entry name" value="HTH_18"/>
    <property type="match status" value="1"/>
</dbReference>
<sequence length="317" mass="37143">MQRNREVHPMNTAKSTTIDDYTQDILNWIDTHLNEQPCLDRLADRLGYSIRMIQQHFKKKYGMTIGVYIQHRRIYRACVLLRMTNLPVGEIACMLHYDNHHNFCRAFKKKLHCTPTAFRDLPLELLPSVPLPQLHYKEGFTYRFITLTNKTLYGSQFTYEEKFLGTSALGESTRLQRLQSWFRDGNTTTTIASEIIRDNSSYNARNEIIIVDALIGRTIDTHLVTDLPANTSDYILDGEYLCCPFYGTLSEYTKHNRYIYNHLLPRLHLRRREGRDIEFFHFTHHLFDTIPKVLCEHFIPIVNDNDASYTGALAETN</sequence>
<dbReference type="Gene3D" id="3.20.80.10">
    <property type="entry name" value="Regulatory factor, effector binding domain"/>
    <property type="match status" value="1"/>
</dbReference>
<comment type="caution">
    <text evidence="5">The sequence shown here is derived from an EMBL/GenBank/DDBJ whole genome shotgun (WGS) entry which is preliminary data.</text>
</comment>
<dbReference type="SUPFAM" id="SSF55136">
    <property type="entry name" value="Probable bacterial effector-binding domain"/>
    <property type="match status" value="1"/>
</dbReference>
<dbReference type="PROSITE" id="PS01124">
    <property type="entry name" value="HTH_ARAC_FAMILY_2"/>
    <property type="match status" value="1"/>
</dbReference>
<keyword evidence="2" id="KW-0238">DNA-binding</keyword>
<accession>A0A3A9J3X1</accession>
<dbReference type="InterPro" id="IPR050959">
    <property type="entry name" value="MarA-like"/>
</dbReference>
<dbReference type="SUPFAM" id="SSF46689">
    <property type="entry name" value="Homeodomain-like"/>
    <property type="match status" value="2"/>
</dbReference>
<name>A0A3A9J3X1_AERVE</name>
<evidence type="ECO:0000256" key="2">
    <source>
        <dbReference type="ARBA" id="ARBA00023125"/>
    </source>
</evidence>
<gene>
    <name evidence="5" type="ORF">D6R50_10845</name>
</gene>
<evidence type="ECO:0000256" key="1">
    <source>
        <dbReference type="ARBA" id="ARBA00023015"/>
    </source>
</evidence>
<keyword evidence="1" id="KW-0805">Transcription regulation</keyword>
<dbReference type="GO" id="GO:0043565">
    <property type="term" value="F:sequence-specific DNA binding"/>
    <property type="evidence" value="ECO:0007669"/>
    <property type="project" value="InterPro"/>
</dbReference>
<dbReference type="InterPro" id="IPR018060">
    <property type="entry name" value="HTH_AraC"/>
</dbReference>
<dbReference type="PANTHER" id="PTHR47504:SF3">
    <property type="entry name" value="HTH-TYPE TRANSCRIPTIONAL REGULATOR YKGA-RELATED"/>
    <property type="match status" value="1"/>
</dbReference>
<organism evidence="5 6">
    <name type="scientific">Aeromonas veronii</name>
    <dbReference type="NCBI Taxonomy" id="654"/>
    <lineage>
        <taxon>Bacteria</taxon>
        <taxon>Pseudomonadati</taxon>
        <taxon>Pseudomonadota</taxon>
        <taxon>Gammaproteobacteria</taxon>
        <taxon>Aeromonadales</taxon>
        <taxon>Aeromonadaceae</taxon>
        <taxon>Aeromonas</taxon>
    </lineage>
</organism>
<keyword evidence="3" id="KW-0804">Transcription</keyword>
<dbReference type="InterPro" id="IPR009057">
    <property type="entry name" value="Homeodomain-like_sf"/>
</dbReference>
<dbReference type="Proteomes" id="UP000281725">
    <property type="component" value="Unassembled WGS sequence"/>
</dbReference>
<proteinExistence type="predicted"/>
<dbReference type="GO" id="GO:0003700">
    <property type="term" value="F:DNA-binding transcription factor activity"/>
    <property type="evidence" value="ECO:0007669"/>
    <property type="project" value="InterPro"/>
</dbReference>
<reference evidence="5 6" key="1">
    <citation type="submission" date="2018-09" db="EMBL/GenBank/DDBJ databases">
        <title>Genome sequencing of Aeromonas veronii MS-17-88.</title>
        <authorList>
            <person name="Tekedar H.C."/>
            <person name="Arick M.A."/>
            <person name="Hsu C.-Y."/>
            <person name="Thrash A."/>
            <person name="Karsi A."/>
            <person name="Lawrence M.L."/>
            <person name="Abdelhamed H."/>
        </authorList>
    </citation>
    <scope>NUCLEOTIDE SEQUENCE [LARGE SCALE GENOMIC DNA]</scope>
    <source>
        <strain evidence="5 6">MS 17-88</strain>
    </source>
</reference>
<dbReference type="InterPro" id="IPR011256">
    <property type="entry name" value="Reg_factor_effector_dom_sf"/>
</dbReference>
<dbReference type="SMART" id="SM00342">
    <property type="entry name" value="HTH_ARAC"/>
    <property type="match status" value="1"/>
</dbReference>
<protein>
    <submittedName>
        <fullName evidence="5">AraC family transcriptional regulator</fullName>
    </submittedName>
</protein>
<feature type="domain" description="HTH araC/xylS-type" evidence="4">
    <location>
        <begin position="23"/>
        <end position="121"/>
    </location>
</feature>
<dbReference type="EMBL" id="RAWX01000002">
    <property type="protein sequence ID" value="RKJ89727.1"/>
    <property type="molecule type" value="Genomic_DNA"/>
</dbReference>
<evidence type="ECO:0000256" key="3">
    <source>
        <dbReference type="ARBA" id="ARBA00023163"/>
    </source>
</evidence>
<evidence type="ECO:0000259" key="4">
    <source>
        <dbReference type="PROSITE" id="PS01124"/>
    </source>
</evidence>
<dbReference type="Gene3D" id="1.10.10.60">
    <property type="entry name" value="Homeodomain-like"/>
    <property type="match status" value="2"/>
</dbReference>
<evidence type="ECO:0000313" key="5">
    <source>
        <dbReference type="EMBL" id="RKJ89727.1"/>
    </source>
</evidence>
<dbReference type="PANTHER" id="PTHR47504">
    <property type="entry name" value="RIGHT ORIGIN-BINDING PROTEIN"/>
    <property type="match status" value="1"/>
</dbReference>
<dbReference type="AlphaFoldDB" id="A0A3A9J3X1"/>